<dbReference type="GO" id="GO:0006515">
    <property type="term" value="P:protein quality control for misfolded or incompletely synthesized proteins"/>
    <property type="evidence" value="ECO:0007669"/>
    <property type="project" value="TreeGrafter"/>
</dbReference>
<evidence type="ECO:0000313" key="8">
    <source>
        <dbReference type="Proteomes" id="UP000689195"/>
    </source>
</evidence>
<evidence type="ECO:0000259" key="6">
    <source>
        <dbReference type="SMART" id="SM00504"/>
    </source>
</evidence>
<dbReference type="SMART" id="SM00028">
    <property type="entry name" value="TPR"/>
    <property type="match status" value="2"/>
</dbReference>
<keyword evidence="4" id="KW-0677">Repeat</keyword>
<evidence type="ECO:0000256" key="2">
    <source>
        <dbReference type="ARBA" id="ARBA00012483"/>
    </source>
</evidence>
<dbReference type="OrthoDB" id="273087at2759"/>
<comment type="caution">
    <text evidence="7">The sequence shown here is derived from an EMBL/GenBank/DDBJ whole genome shotgun (WGS) entry which is preliminary data.</text>
</comment>
<dbReference type="GO" id="GO:0061630">
    <property type="term" value="F:ubiquitin protein ligase activity"/>
    <property type="evidence" value="ECO:0007669"/>
    <property type="project" value="UniProtKB-EC"/>
</dbReference>
<dbReference type="GO" id="GO:0005737">
    <property type="term" value="C:cytoplasm"/>
    <property type="evidence" value="ECO:0007669"/>
    <property type="project" value="TreeGrafter"/>
</dbReference>
<protein>
    <recommendedName>
        <fullName evidence="2">RING-type E3 ubiquitin transferase</fullName>
        <ecNumber evidence="2">2.3.2.27</ecNumber>
    </recommendedName>
</protein>
<keyword evidence="8" id="KW-1185">Reference proteome</keyword>
<evidence type="ECO:0000256" key="4">
    <source>
        <dbReference type="ARBA" id="ARBA00022737"/>
    </source>
</evidence>
<sequence>MGNCCDVNKKHNSPKVNISVPQFIENQSETVIKEQSMKYKEEGNQYMQQKLFKEAIIAYTQAINLYNKESIYYSNRAVAYRTLSDYTNVKKDAMQALQLDNKNVRAYFVLGTVYLILGQQDKCLIQATDGVNFLIQAQKHIQLKPQLTYFEIQIGIIRKLQRHYILYIFLEFLKLKEKLNKFYGHQINLSKLSYPGTKENYVSPSVECYTCIITQDLMHEPTLISSGHTYERCSIIECIRVNGPYDPKTRKIIMGDFIPNIQLKNAIMDYQNNTLEFQ</sequence>
<accession>A0A8S1VHB2</accession>
<dbReference type="Pfam" id="PF13181">
    <property type="entry name" value="TPR_8"/>
    <property type="match status" value="1"/>
</dbReference>
<dbReference type="Proteomes" id="UP000689195">
    <property type="component" value="Unassembled WGS sequence"/>
</dbReference>
<evidence type="ECO:0000256" key="1">
    <source>
        <dbReference type="ARBA" id="ARBA00000900"/>
    </source>
</evidence>
<gene>
    <name evidence="7" type="ORF">PPENT_87.1.T0650160</name>
</gene>
<name>A0A8S1VHB2_9CILI</name>
<dbReference type="Pfam" id="PF04564">
    <property type="entry name" value="U-box"/>
    <property type="match status" value="1"/>
</dbReference>
<reference evidence="7" key="1">
    <citation type="submission" date="2021-01" db="EMBL/GenBank/DDBJ databases">
        <authorList>
            <consortium name="Genoscope - CEA"/>
            <person name="William W."/>
        </authorList>
    </citation>
    <scope>NUCLEOTIDE SEQUENCE</scope>
</reference>
<dbReference type="SMART" id="SM00504">
    <property type="entry name" value="Ubox"/>
    <property type="match status" value="1"/>
</dbReference>
<dbReference type="InterPro" id="IPR019734">
    <property type="entry name" value="TPR_rpt"/>
</dbReference>
<dbReference type="EMBL" id="CAJJDO010000065">
    <property type="protein sequence ID" value="CAD8176594.1"/>
    <property type="molecule type" value="Genomic_DNA"/>
</dbReference>
<keyword evidence="5" id="KW-0833">Ubl conjugation pathway</keyword>
<dbReference type="InterPro" id="IPR003613">
    <property type="entry name" value="Ubox_domain"/>
</dbReference>
<dbReference type="GO" id="GO:0045862">
    <property type="term" value="P:positive regulation of proteolysis"/>
    <property type="evidence" value="ECO:0007669"/>
    <property type="project" value="TreeGrafter"/>
</dbReference>
<feature type="domain" description="U-box" evidence="6">
    <location>
        <begin position="208"/>
        <end position="270"/>
    </location>
</feature>
<dbReference type="EC" id="2.3.2.27" evidence="2"/>
<dbReference type="PANTHER" id="PTHR46803">
    <property type="entry name" value="E3 UBIQUITIN-PROTEIN LIGASE CHIP"/>
    <property type="match status" value="1"/>
</dbReference>
<dbReference type="AlphaFoldDB" id="A0A8S1VHB2"/>
<evidence type="ECO:0000256" key="3">
    <source>
        <dbReference type="ARBA" id="ARBA00022679"/>
    </source>
</evidence>
<evidence type="ECO:0000313" key="7">
    <source>
        <dbReference type="EMBL" id="CAD8176594.1"/>
    </source>
</evidence>
<evidence type="ECO:0000256" key="5">
    <source>
        <dbReference type="ARBA" id="ARBA00022786"/>
    </source>
</evidence>
<keyword evidence="3" id="KW-0808">Transferase</keyword>
<dbReference type="GO" id="GO:0043161">
    <property type="term" value="P:proteasome-mediated ubiquitin-dependent protein catabolic process"/>
    <property type="evidence" value="ECO:0007669"/>
    <property type="project" value="TreeGrafter"/>
</dbReference>
<dbReference type="GO" id="GO:0051087">
    <property type="term" value="F:protein-folding chaperone binding"/>
    <property type="evidence" value="ECO:0007669"/>
    <property type="project" value="TreeGrafter"/>
</dbReference>
<comment type="catalytic activity">
    <reaction evidence="1">
        <text>S-ubiquitinyl-[E2 ubiquitin-conjugating enzyme]-L-cysteine + [acceptor protein]-L-lysine = [E2 ubiquitin-conjugating enzyme]-L-cysteine + N(6)-ubiquitinyl-[acceptor protein]-L-lysine.</text>
        <dbReference type="EC" id="2.3.2.27"/>
    </reaction>
</comment>
<dbReference type="PANTHER" id="PTHR46803:SF2">
    <property type="entry name" value="E3 UBIQUITIN-PROTEIN LIGASE CHIP"/>
    <property type="match status" value="1"/>
</dbReference>
<dbReference type="GO" id="GO:0000209">
    <property type="term" value="P:protein polyubiquitination"/>
    <property type="evidence" value="ECO:0007669"/>
    <property type="project" value="TreeGrafter"/>
</dbReference>
<organism evidence="7 8">
    <name type="scientific">Paramecium pentaurelia</name>
    <dbReference type="NCBI Taxonomy" id="43138"/>
    <lineage>
        <taxon>Eukaryota</taxon>
        <taxon>Sar</taxon>
        <taxon>Alveolata</taxon>
        <taxon>Ciliophora</taxon>
        <taxon>Intramacronucleata</taxon>
        <taxon>Oligohymenophorea</taxon>
        <taxon>Peniculida</taxon>
        <taxon>Parameciidae</taxon>
        <taxon>Paramecium</taxon>
    </lineage>
</organism>
<proteinExistence type="predicted"/>
<dbReference type="GO" id="GO:0071218">
    <property type="term" value="P:cellular response to misfolded protein"/>
    <property type="evidence" value="ECO:0007669"/>
    <property type="project" value="TreeGrafter"/>
</dbReference>